<dbReference type="Proteomes" id="UP000323410">
    <property type="component" value="Unassembled WGS sequence"/>
</dbReference>
<accession>A0A5D0XS73</accession>
<keyword evidence="4" id="KW-1185">Reference proteome</keyword>
<evidence type="ECO:0000256" key="1">
    <source>
        <dbReference type="SAM" id="Phobius"/>
    </source>
</evidence>
<evidence type="ECO:0000313" key="4">
    <source>
        <dbReference type="Proteomes" id="UP000323410"/>
    </source>
</evidence>
<dbReference type="AlphaFoldDB" id="A0A5D0XS73"/>
<dbReference type="InterPro" id="IPR057446">
    <property type="entry name" value="PH_bac"/>
</dbReference>
<keyword evidence="1" id="KW-0472">Membrane</keyword>
<evidence type="ECO:0000259" key="2">
    <source>
        <dbReference type="Pfam" id="PF25362"/>
    </source>
</evidence>
<reference evidence="3 4" key="1">
    <citation type="submission" date="2019-08" db="EMBL/GenBank/DDBJ databases">
        <title>Genone of Arthrobacter echini P9.</title>
        <authorList>
            <person name="Bowman J.P."/>
        </authorList>
    </citation>
    <scope>NUCLEOTIDE SEQUENCE [LARGE SCALE GENOMIC DNA]</scope>
    <source>
        <strain evidence="3 4">P9</strain>
    </source>
</reference>
<dbReference type="Pfam" id="PF25362">
    <property type="entry name" value="bPH_11"/>
    <property type="match status" value="1"/>
</dbReference>
<keyword evidence="1" id="KW-0812">Transmembrane</keyword>
<dbReference type="RefSeq" id="WP_148600227.1">
    <property type="nucleotide sequence ID" value="NZ_VSLD01000002.1"/>
</dbReference>
<name>A0A5D0XS73_9MICC</name>
<keyword evidence="1" id="KW-1133">Transmembrane helix</keyword>
<organism evidence="3 4">
    <name type="scientific">Arthrobacter echini</name>
    <dbReference type="NCBI Taxonomy" id="1529066"/>
    <lineage>
        <taxon>Bacteria</taxon>
        <taxon>Bacillati</taxon>
        <taxon>Actinomycetota</taxon>
        <taxon>Actinomycetes</taxon>
        <taxon>Micrococcales</taxon>
        <taxon>Micrococcaceae</taxon>
        <taxon>Arthrobacter</taxon>
    </lineage>
</organism>
<feature type="domain" description="PH" evidence="2">
    <location>
        <begin position="36"/>
        <end position="162"/>
    </location>
</feature>
<dbReference type="OrthoDB" id="3826692at2"/>
<proteinExistence type="predicted"/>
<gene>
    <name evidence="3" type="ORF">FQ377_05330</name>
</gene>
<feature type="transmembrane region" description="Helical" evidence="1">
    <location>
        <begin position="6"/>
        <end position="25"/>
    </location>
</feature>
<evidence type="ECO:0000313" key="3">
    <source>
        <dbReference type="EMBL" id="TYC99405.1"/>
    </source>
</evidence>
<comment type="caution">
    <text evidence="3">The sequence shown here is derived from an EMBL/GenBank/DDBJ whole genome shotgun (WGS) entry which is preliminary data.</text>
</comment>
<dbReference type="EMBL" id="VSLD01000002">
    <property type="protein sequence ID" value="TYC99405.1"/>
    <property type="molecule type" value="Genomic_DNA"/>
</dbReference>
<sequence length="180" mass="19291">MDQVGWALLPLGIIVVIVALMALGWRNRLRRQSDVPTPPEVPAEPGRVLYEADGQYVSTTTAGDWLDRIAVHGLGLRGNAVASVQPDGVLIARTGAPSVFMPRGDLVSVQLTSGMTGKFVEKEGLVVVTWRLGPAGTDREYRVDTGFRTRHAAHKSQLVAAIAALLPTDAPPTADDRNHP</sequence>
<protein>
    <recommendedName>
        <fullName evidence="2">PH domain-containing protein</fullName>
    </recommendedName>
</protein>